<dbReference type="Gene3D" id="1.10.10.640">
    <property type="entry name" value="phospholipid-binding protein"/>
    <property type="match status" value="1"/>
</dbReference>
<proteinExistence type="predicted"/>
<reference evidence="1 2" key="1">
    <citation type="submission" date="2017-07" db="EMBL/GenBank/DDBJ databases">
        <title>Complete Genome Sequence of the cosmetic ferment Vitreoscilla filiformis (ATCC15551).</title>
        <authorList>
            <person name="Contreras S."/>
            <person name="Sagory-Zalkind P."/>
            <person name="Blanquart H."/>
            <person name="Iltis A."/>
            <person name="Morand S.C."/>
        </authorList>
    </citation>
    <scope>NUCLEOTIDE SEQUENCE [LARGE SCALE GENOMIC DNA]</scope>
    <source>
        <strain evidence="1 2">ATCC 15551</strain>
    </source>
</reference>
<dbReference type="Gene3D" id="3.10.450.50">
    <property type="match status" value="1"/>
</dbReference>
<organism evidence="1 2">
    <name type="scientific">Vitreoscilla filiformis</name>
    <dbReference type="NCBI Taxonomy" id="63"/>
    <lineage>
        <taxon>Bacteria</taxon>
        <taxon>Pseudomonadati</taxon>
        <taxon>Pseudomonadota</taxon>
        <taxon>Betaproteobacteria</taxon>
        <taxon>Neisseriales</taxon>
        <taxon>Neisseriaceae</taxon>
        <taxon>Vitreoscilla</taxon>
    </lineage>
</organism>
<dbReference type="EMBL" id="CP022423">
    <property type="protein sequence ID" value="ASM76054.1"/>
    <property type="molecule type" value="Genomic_DNA"/>
</dbReference>
<evidence type="ECO:0000313" key="1">
    <source>
        <dbReference type="EMBL" id="ASM76054.1"/>
    </source>
</evidence>
<accession>A0A221KAJ0</accession>
<dbReference type="InterPro" id="IPR008869">
    <property type="entry name" value="MlaC/ttg2D"/>
</dbReference>
<protein>
    <recommendedName>
        <fullName evidence="3">Toluene tolerance protein</fullName>
    </recommendedName>
</protein>
<dbReference type="PANTHER" id="PTHR36573:SF1">
    <property type="entry name" value="INTERMEMBRANE PHOSPHOLIPID TRANSPORT SYSTEM BINDING PROTEIN MLAC"/>
    <property type="match status" value="1"/>
</dbReference>
<dbReference type="Pfam" id="PF05494">
    <property type="entry name" value="MlaC"/>
    <property type="match status" value="1"/>
</dbReference>
<gene>
    <name evidence="1" type="ORF">VITFI_CDS0275</name>
</gene>
<evidence type="ECO:0008006" key="3">
    <source>
        <dbReference type="Google" id="ProtNLM"/>
    </source>
</evidence>
<name>A0A221KAJ0_VITFI</name>
<keyword evidence="2" id="KW-1185">Reference proteome</keyword>
<dbReference type="PANTHER" id="PTHR36573">
    <property type="entry name" value="INTERMEMBRANE PHOSPHOLIPID TRANSPORT SYSTEM BINDING PROTEIN MLAC"/>
    <property type="match status" value="1"/>
</dbReference>
<evidence type="ECO:0000313" key="2">
    <source>
        <dbReference type="Proteomes" id="UP000199729"/>
    </source>
</evidence>
<dbReference type="AlphaFoldDB" id="A0A221KAJ0"/>
<dbReference type="Proteomes" id="UP000199729">
    <property type="component" value="Chromosome"/>
</dbReference>
<dbReference type="KEGG" id="vff:VITFI_CDS0275"/>
<sequence>MQAHALSRTTRRLMRRRFERNEFMWNPMVERAAWVVMAASSALASPALYAQAQVQAPDVLIKQLSTEVIDTVKSDKAIQAGDLAKVHQLVEAKVIPNVNFQRMTSATVGRYWRSATPEQQKRLQEEFKALLLRTYAGALTQVKEHTVSIKPMRASPGDTEVVVRTEVKGRGDPIQLDYRLESTASGWKIYDMNVLGVWLVEQYKNSFAQEINASGIDGLIAKLAERNKAAAAKNASSAKT</sequence>
<dbReference type="PIRSF" id="PIRSF004649">
    <property type="entry name" value="MlaC"/>
    <property type="match status" value="1"/>
</dbReference>